<organism evidence="1 2">
    <name type="scientific">Candidatus Nomurabacteria bacterium GW2011_GWB1_44_12</name>
    <dbReference type="NCBI Taxonomy" id="1618748"/>
    <lineage>
        <taxon>Bacteria</taxon>
        <taxon>Candidatus Nomuraibacteriota</taxon>
    </lineage>
</organism>
<dbReference type="AlphaFoldDB" id="A0A837I7G6"/>
<proteinExistence type="predicted"/>
<protein>
    <submittedName>
        <fullName evidence="1">Uncharacterized protein</fullName>
    </submittedName>
</protein>
<name>A0A837I7G6_9BACT</name>
<accession>A0A837I7G6</accession>
<dbReference type="Proteomes" id="UP000033815">
    <property type="component" value="Unassembled WGS sequence"/>
</dbReference>
<gene>
    <name evidence="1" type="ORF">UW25_C0004G0066</name>
</gene>
<dbReference type="EMBL" id="LCHP01000004">
    <property type="protein sequence ID" value="KKT36738.1"/>
    <property type="molecule type" value="Genomic_DNA"/>
</dbReference>
<sequence length="91" mass="10715">MLEITEVASTKTDVYRRKEVIRKEATILSQVDMFLEHNFPCPVCKDTDAQYNRYPGHFEPCPACNDKNWHLIQVNSRFLRWLLRKCGTIAN</sequence>
<reference evidence="1 2" key="1">
    <citation type="journal article" date="2015" name="Nature">
        <title>rRNA introns, odd ribosomes, and small enigmatic genomes across a large radiation of phyla.</title>
        <authorList>
            <person name="Brown C.T."/>
            <person name="Hug L.A."/>
            <person name="Thomas B.C."/>
            <person name="Sharon I."/>
            <person name="Castelle C.J."/>
            <person name="Singh A."/>
            <person name="Wilkins M.J."/>
            <person name="Williams K.H."/>
            <person name="Banfield J.F."/>
        </authorList>
    </citation>
    <scope>NUCLEOTIDE SEQUENCE [LARGE SCALE GENOMIC DNA]</scope>
</reference>
<evidence type="ECO:0000313" key="2">
    <source>
        <dbReference type="Proteomes" id="UP000033815"/>
    </source>
</evidence>
<comment type="caution">
    <text evidence="1">The sequence shown here is derived from an EMBL/GenBank/DDBJ whole genome shotgun (WGS) entry which is preliminary data.</text>
</comment>
<evidence type="ECO:0000313" key="1">
    <source>
        <dbReference type="EMBL" id="KKT36738.1"/>
    </source>
</evidence>